<gene>
    <name evidence="1" type="ORF">FWK35_00013593</name>
</gene>
<dbReference type="Proteomes" id="UP000478052">
    <property type="component" value="Unassembled WGS sequence"/>
</dbReference>
<reference evidence="1 2" key="1">
    <citation type="submission" date="2019-08" db="EMBL/GenBank/DDBJ databases">
        <title>Whole genome of Aphis craccivora.</title>
        <authorList>
            <person name="Voronova N.V."/>
            <person name="Shulinski R.S."/>
            <person name="Bandarenka Y.V."/>
            <person name="Zhorov D.G."/>
            <person name="Warner D."/>
        </authorList>
    </citation>
    <scope>NUCLEOTIDE SEQUENCE [LARGE SCALE GENOMIC DNA]</scope>
    <source>
        <strain evidence="1">180601</strain>
        <tissue evidence="1">Whole Body</tissue>
    </source>
</reference>
<dbReference type="GO" id="GO:0016874">
    <property type="term" value="F:ligase activity"/>
    <property type="evidence" value="ECO:0007669"/>
    <property type="project" value="UniProtKB-KW"/>
</dbReference>
<protein>
    <submittedName>
        <fullName evidence="1">E3 SUMO-protein ligase KIAA1586-like</fullName>
    </submittedName>
</protein>
<evidence type="ECO:0000313" key="2">
    <source>
        <dbReference type="Proteomes" id="UP000478052"/>
    </source>
</evidence>
<proteinExistence type="predicted"/>
<keyword evidence="1" id="KW-0436">Ligase</keyword>
<accession>A0A6G0Y5W1</accession>
<name>A0A6G0Y5W1_APHCR</name>
<dbReference type="AlphaFoldDB" id="A0A6G0Y5W1"/>
<sequence length="38" mass="4477">MFPNLIIWHCSNHHLDLAVNDVVNEVDGINHFKIFMDK</sequence>
<organism evidence="1 2">
    <name type="scientific">Aphis craccivora</name>
    <name type="common">Cowpea aphid</name>
    <dbReference type="NCBI Taxonomy" id="307492"/>
    <lineage>
        <taxon>Eukaryota</taxon>
        <taxon>Metazoa</taxon>
        <taxon>Ecdysozoa</taxon>
        <taxon>Arthropoda</taxon>
        <taxon>Hexapoda</taxon>
        <taxon>Insecta</taxon>
        <taxon>Pterygota</taxon>
        <taxon>Neoptera</taxon>
        <taxon>Paraneoptera</taxon>
        <taxon>Hemiptera</taxon>
        <taxon>Sternorrhyncha</taxon>
        <taxon>Aphidomorpha</taxon>
        <taxon>Aphidoidea</taxon>
        <taxon>Aphididae</taxon>
        <taxon>Aphidini</taxon>
        <taxon>Aphis</taxon>
        <taxon>Aphis</taxon>
    </lineage>
</organism>
<dbReference type="OrthoDB" id="6621538at2759"/>
<comment type="caution">
    <text evidence="1">The sequence shown here is derived from an EMBL/GenBank/DDBJ whole genome shotgun (WGS) entry which is preliminary data.</text>
</comment>
<dbReference type="EMBL" id="VUJU01005940">
    <property type="protein sequence ID" value="KAF0749863.1"/>
    <property type="molecule type" value="Genomic_DNA"/>
</dbReference>
<evidence type="ECO:0000313" key="1">
    <source>
        <dbReference type="EMBL" id="KAF0749863.1"/>
    </source>
</evidence>
<keyword evidence="2" id="KW-1185">Reference proteome</keyword>